<dbReference type="eggNOG" id="KOG1171">
    <property type="taxonomic scope" value="Eukaryota"/>
</dbReference>
<feature type="compositionally biased region" description="Low complexity" evidence="4">
    <location>
        <begin position="15"/>
        <end position="26"/>
    </location>
</feature>
<reference evidence="7" key="1">
    <citation type="journal article" date="2006" name="Science">
        <title>Phytophthora genome sequences uncover evolutionary origins and mechanisms of pathogenesis.</title>
        <authorList>
            <person name="Tyler B.M."/>
            <person name="Tripathy S."/>
            <person name="Zhang X."/>
            <person name="Dehal P."/>
            <person name="Jiang R.H."/>
            <person name="Aerts A."/>
            <person name="Arredondo F.D."/>
            <person name="Baxter L."/>
            <person name="Bensasson D."/>
            <person name="Beynon J.L."/>
            <person name="Chapman J."/>
            <person name="Damasceno C.M."/>
            <person name="Dorrance A.E."/>
            <person name="Dou D."/>
            <person name="Dickerman A.W."/>
            <person name="Dubchak I.L."/>
            <person name="Garbelotto M."/>
            <person name="Gijzen M."/>
            <person name="Gordon S.G."/>
            <person name="Govers F."/>
            <person name="Grunwald N.J."/>
            <person name="Huang W."/>
            <person name="Ivors K.L."/>
            <person name="Jones R.W."/>
            <person name="Kamoun S."/>
            <person name="Krampis K."/>
            <person name="Lamour K.H."/>
            <person name="Lee M.K."/>
            <person name="McDonald W.H."/>
            <person name="Medina M."/>
            <person name="Meijer H.J."/>
            <person name="Nordberg E.K."/>
            <person name="Maclean D.J."/>
            <person name="Ospina-Giraldo M.D."/>
            <person name="Morris P.F."/>
            <person name="Phuntumart V."/>
            <person name="Putnam N.H."/>
            <person name="Rash S."/>
            <person name="Rose J.K."/>
            <person name="Sakihama Y."/>
            <person name="Salamov A.A."/>
            <person name="Savidor A."/>
            <person name="Scheuring C.F."/>
            <person name="Smith B.M."/>
            <person name="Sobral B.W."/>
            <person name="Terry A."/>
            <person name="Torto-Alalibo T.A."/>
            <person name="Win J."/>
            <person name="Xu Z."/>
            <person name="Zhang H."/>
            <person name="Grigoriev I.V."/>
            <person name="Rokhsar D.S."/>
            <person name="Boore J.L."/>
        </authorList>
    </citation>
    <scope>NUCLEOTIDE SEQUENCE [LARGE SCALE GENOMIC DNA]</scope>
    <source>
        <strain evidence="7">Pr102</strain>
    </source>
</reference>
<dbReference type="VEuPathDB" id="FungiDB:KRP22_14903"/>
<name>H3H2G8_PHYRM</name>
<dbReference type="HOGENOM" id="CLU_009613_0_0_1"/>
<organism evidence="6 7">
    <name type="scientific">Phytophthora ramorum</name>
    <name type="common">Sudden oak death agent</name>
    <dbReference type="NCBI Taxonomy" id="164328"/>
    <lineage>
        <taxon>Eukaryota</taxon>
        <taxon>Sar</taxon>
        <taxon>Stramenopiles</taxon>
        <taxon>Oomycota</taxon>
        <taxon>Peronosporomycetes</taxon>
        <taxon>Peronosporales</taxon>
        <taxon>Peronosporaceae</taxon>
        <taxon>Phytophthora</taxon>
    </lineage>
</organism>
<dbReference type="OMA" id="DTVWDHA"/>
<feature type="region of interest" description="Disordered" evidence="4">
    <location>
        <begin position="614"/>
        <end position="633"/>
    </location>
</feature>
<feature type="compositionally biased region" description="Polar residues" evidence="4">
    <location>
        <begin position="1075"/>
        <end position="1086"/>
    </location>
</feature>
<feature type="region of interest" description="Disordered" evidence="4">
    <location>
        <begin position="445"/>
        <end position="530"/>
    </location>
</feature>
<dbReference type="InterPro" id="IPR033467">
    <property type="entry name" value="Tesmin/TSO1-like_CXC"/>
</dbReference>
<dbReference type="PANTHER" id="PTHR12446">
    <property type="entry name" value="TESMIN/TSO1-RELATED"/>
    <property type="match status" value="1"/>
</dbReference>
<evidence type="ECO:0000256" key="1">
    <source>
        <dbReference type="ARBA" id="ARBA00004123"/>
    </source>
</evidence>
<feature type="region of interest" description="Disordered" evidence="4">
    <location>
        <begin position="1"/>
        <end position="77"/>
    </location>
</feature>
<evidence type="ECO:0000313" key="7">
    <source>
        <dbReference type="Proteomes" id="UP000005238"/>
    </source>
</evidence>
<dbReference type="AlphaFoldDB" id="H3H2G8"/>
<feature type="region of interest" description="Disordered" evidence="4">
    <location>
        <begin position="88"/>
        <end position="107"/>
    </location>
</feature>
<evidence type="ECO:0000256" key="3">
    <source>
        <dbReference type="ARBA" id="ARBA00023242"/>
    </source>
</evidence>
<dbReference type="InterPro" id="IPR005172">
    <property type="entry name" value="CRC"/>
</dbReference>
<feature type="region of interest" description="Disordered" evidence="4">
    <location>
        <begin position="199"/>
        <end position="254"/>
    </location>
</feature>
<keyword evidence="7" id="KW-1185">Reference proteome</keyword>
<dbReference type="EnsemblProtists" id="Phyra84568">
    <property type="protein sequence ID" value="Phyra84568"/>
    <property type="gene ID" value="Phyra84568"/>
</dbReference>
<dbReference type="EMBL" id="DS566113">
    <property type="status" value="NOT_ANNOTATED_CDS"/>
    <property type="molecule type" value="Genomic_DNA"/>
</dbReference>
<evidence type="ECO:0000256" key="4">
    <source>
        <dbReference type="SAM" id="MobiDB-lite"/>
    </source>
</evidence>
<protein>
    <recommendedName>
        <fullName evidence="5">CRC domain-containing protein</fullName>
    </recommendedName>
</protein>
<feature type="compositionally biased region" description="Basic residues" evidence="4">
    <location>
        <begin position="448"/>
        <end position="457"/>
    </location>
</feature>
<proteinExistence type="inferred from homology"/>
<reference evidence="6" key="2">
    <citation type="submission" date="2015-06" db="UniProtKB">
        <authorList>
            <consortium name="EnsemblProtists"/>
        </authorList>
    </citation>
    <scope>IDENTIFICATION</scope>
    <source>
        <strain evidence="6">Pr102</strain>
    </source>
</reference>
<comment type="subcellular location">
    <subcellularLocation>
        <location evidence="1">Nucleus</location>
    </subcellularLocation>
</comment>
<dbReference type="InterPro" id="IPR028307">
    <property type="entry name" value="Lin-54_fam"/>
</dbReference>
<sequence>MDESGPKRAIQSGVSDLAASKAASDLQETAAETPIRVKITQKSEQQVPDCRGTKTLVQAPTDAAETETTLPEPEQELDMMQTPENDEISVLSSDVSPHDSDFDFLQTSTDDGHAGFSLLTPSPHRRRAFLGSLELEMGPVGSPPLSGASSVACSPSRFFKSPLVTRNSERRAVKTPQRRTIVPMRLTTPKRLLEAIDSLSQQEEKELAPIEEERETKRETQVSGARLRKDSTSATPPRTPARKQRRLHDVFGDDETRESIRGALKSPALVGKKTYRVDTSSSWFDGDDIHCVPSGFMTSPSEHDSFFSFANSLSPLMPAEEFDHSFMSVKLSPLVSLSPYELPRLLPPFPEQDQKSDQTPTTKRRRLSPTGSLVGGGISAPGSASALISPSFLSESFPNIQASTSATPGKDERSKLGSHSVMKMKLHTSFGALDSHPAREMQAINNSLKRKKYVRRRKAEDRQPSSSNVQRKLLQTPVKTAASPRTRSPLHPWNGQPAPANMFKTPTPRKLAPSQQLANPADAPSYATPPSPPVARRLIPAAEPTAAPRTPVINIRKRKVSQCVSKPSSMANLSGMKLRKSPLGARHPVAPPVTRAKQIKLEVTATPPGKCTRLTPQNNRGTVGMPTRDGSMLKTPAPIGASTSLKMSLHSASKAPLGLGVVVVPAQVPKKAPCNCKKSKCLKLYCECFASGGYCDESCNCLGCANTTATEEVRQQAIAERLEKNPNAFKPKIGATPAVLTLAPGGARRLTVAPGGSHASSGSFVSPKGQLSIQQQQQFLSAGLVATKMHKHGCHCKKSACQKKYCECFQAGVPCGENCRCIECKNQAPCITHANGLATPGSAAGGTPSRIANELDETFVSPVLRTVRQHMRIDRETWTRNFASPFEASPGRKQERTELFRSRLLASTGGTSSGGISLGVRKRAAQFTSPATPQVASRISAKQPRGMSPISGESDKQRGGEQDGTPLRHIQQYSFADKAKTIVGKAALSAVARSSAGAERIFVLPLFGAKLPPLESCASALIFRFLTNADLHNASLVNHLWNQVALGDTVWDHANFIPTEANAAASRRSQKKNRLTTPNKTSNNKQMVAIKREPNLAVLSTLR</sequence>
<feature type="domain" description="CRC" evidence="5">
    <location>
        <begin position="670"/>
        <end position="829"/>
    </location>
</feature>
<comment type="similarity">
    <text evidence="2">Belongs to the lin-54 family.</text>
</comment>
<feature type="region of interest" description="Disordered" evidence="4">
    <location>
        <begin position="1062"/>
        <end position="1086"/>
    </location>
</feature>
<dbReference type="PROSITE" id="PS51634">
    <property type="entry name" value="CRC"/>
    <property type="match status" value="1"/>
</dbReference>
<feature type="region of interest" description="Disordered" evidence="4">
    <location>
        <begin position="345"/>
        <end position="378"/>
    </location>
</feature>
<dbReference type="GO" id="GO:0006355">
    <property type="term" value="P:regulation of DNA-templated transcription"/>
    <property type="evidence" value="ECO:0000318"/>
    <property type="project" value="GO_Central"/>
</dbReference>
<dbReference type="VEuPathDB" id="FungiDB:KRP23_2938"/>
<evidence type="ECO:0000256" key="2">
    <source>
        <dbReference type="ARBA" id="ARBA00007267"/>
    </source>
</evidence>
<dbReference type="GO" id="GO:0005634">
    <property type="term" value="C:nucleus"/>
    <property type="evidence" value="ECO:0000318"/>
    <property type="project" value="GO_Central"/>
</dbReference>
<feature type="region of interest" description="Disordered" evidence="4">
    <location>
        <begin position="927"/>
        <end position="965"/>
    </location>
</feature>
<evidence type="ECO:0000313" key="6">
    <source>
        <dbReference type="EnsemblProtists" id="Phyra84568"/>
    </source>
</evidence>
<feature type="compositionally biased region" description="Low complexity" evidence="4">
    <location>
        <begin position="58"/>
        <end position="72"/>
    </location>
</feature>
<keyword evidence="3" id="KW-0539">Nucleus</keyword>
<dbReference type="STRING" id="164328.H3H2G8"/>
<evidence type="ECO:0000259" key="5">
    <source>
        <dbReference type="PROSITE" id="PS51634"/>
    </source>
</evidence>
<dbReference type="Pfam" id="PF03638">
    <property type="entry name" value="TCR"/>
    <property type="match status" value="2"/>
</dbReference>
<dbReference type="InParanoid" id="H3H2G8"/>
<dbReference type="PANTHER" id="PTHR12446:SF34">
    <property type="entry name" value="PROTEIN LIN-54 HOMOLOG"/>
    <property type="match status" value="1"/>
</dbReference>
<feature type="compositionally biased region" description="Polar residues" evidence="4">
    <location>
        <begin position="927"/>
        <end position="937"/>
    </location>
</feature>
<accession>H3H2G8</accession>
<dbReference type="Proteomes" id="UP000005238">
    <property type="component" value="Unassembled WGS sequence"/>
</dbReference>
<dbReference type="SMART" id="SM01114">
    <property type="entry name" value="CXC"/>
    <property type="match status" value="2"/>
</dbReference>